<organism evidence="2 3">
    <name type="scientific">Haloplanus litoreus</name>
    <dbReference type="NCBI Taxonomy" id="767515"/>
    <lineage>
        <taxon>Archaea</taxon>
        <taxon>Methanobacteriati</taxon>
        <taxon>Methanobacteriota</taxon>
        <taxon>Stenosarchaea group</taxon>
        <taxon>Halobacteria</taxon>
        <taxon>Halobacteriales</taxon>
        <taxon>Haloferacaceae</taxon>
        <taxon>Haloplanus</taxon>
    </lineage>
</organism>
<dbReference type="Gene3D" id="3.40.50.720">
    <property type="entry name" value="NAD(P)-binding Rossmann-like Domain"/>
    <property type="match status" value="1"/>
</dbReference>
<feature type="region of interest" description="Disordered" evidence="1">
    <location>
        <begin position="67"/>
        <end position="93"/>
    </location>
</feature>
<proteinExistence type="predicted"/>
<evidence type="ECO:0000313" key="3">
    <source>
        <dbReference type="Proteomes" id="UP001596434"/>
    </source>
</evidence>
<dbReference type="InterPro" id="IPR002347">
    <property type="entry name" value="SDR_fam"/>
</dbReference>
<dbReference type="GeneID" id="96952969"/>
<name>A0ABD5ZW82_9EURY</name>
<dbReference type="SUPFAM" id="SSF51735">
    <property type="entry name" value="NAD(P)-binding Rossmann-fold domains"/>
    <property type="match status" value="1"/>
</dbReference>
<dbReference type="RefSeq" id="WP_379702846.1">
    <property type="nucleotide sequence ID" value="NZ_JBHTAT010000001.1"/>
</dbReference>
<dbReference type="Proteomes" id="UP001596434">
    <property type="component" value="Unassembled WGS sequence"/>
</dbReference>
<sequence length="93" mass="10272">MSTHDATSWTDYAGRGDKVARSCHATRRRRRLGCLGPVEEVADAYCFPTSDRASFVTGQVLHVRGGTYPTPTLAPPTRSIRSAAPRGRRRDVR</sequence>
<accession>A0ABD5ZW82</accession>
<dbReference type="EMBL" id="JBHTAT010000001">
    <property type="protein sequence ID" value="MFC7254649.1"/>
    <property type="molecule type" value="Genomic_DNA"/>
</dbReference>
<evidence type="ECO:0000313" key="2">
    <source>
        <dbReference type="EMBL" id="MFC7254649.1"/>
    </source>
</evidence>
<protein>
    <submittedName>
        <fullName evidence="2">SDR family oxidoreductase</fullName>
    </submittedName>
</protein>
<dbReference type="AlphaFoldDB" id="A0ABD5ZW82"/>
<keyword evidence="3" id="KW-1185">Reference proteome</keyword>
<comment type="caution">
    <text evidence="2">The sequence shown here is derived from an EMBL/GenBank/DDBJ whole genome shotgun (WGS) entry which is preliminary data.</text>
</comment>
<evidence type="ECO:0000256" key="1">
    <source>
        <dbReference type="SAM" id="MobiDB-lite"/>
    </source>
</evidence>
<dbReference type="Pfam" id="PF13561">
    <property type="entry name" value="adh_short_C2"/>
    <property type="match status" value="1"/>
</dbReference>
<reference evidence="2 3" key="1">
    <citation type="journal article" date="2019" name="Int. J. Syst. Evol. Microbiol.">
        <title>The Global Catalogue of Microorganisms (GCM) 10K type strain sequencing project: providing services to taxonomists for standard genome sequencing and annotation.</title>
        <authorList>
            <consortium name="The Broad Institute Genomics Platform"/>
            <consortium name="The Broad Institute Genome Sequencing Center for Infectious Disease"/>
            <person name="Wu L."/>
            <person name="Ma J."/>
        </authorList>
    </citation>
    <scope>NUCLEOTIDE SEQUENCE [LARGE SCALE GENOMIC DNA]</scope>
    <source>
        <strain evidence="2 3">GX21</strain>
    </source>
</reference>
<dbReference type="InterPro" id="IPR036291">
    <property type="entry name" value="NAD(P)-bd_dom_sf"/>
</dbReference>
<gene>
    <name evidence="2" type="ORF">ACFQKE_04925</name>
</gene>